<sequence>MVNFRLHTPSMRVTTAANQSEYNVFLENGAHCTVRV</sequence>
<evidence type="ECO:0000313" key="1">
    <source>
        <dbReference type="EMBL" id="OAY57163.1"/>
    </source>
</evidence>
<accession>A0A2C9WBW6</accession>
<protein>
    <submittedName>
        <fullName evidence="1">Uncharacterized protein</fullName>
    </submittedName>
</protein>
<proteinExistence type="predicted"/>
<organism evidence="1">
    <name type="scientific">Manihot esculenta</name>
    <name type="common">Cassava</name>
    <name type="synonym">Jatropha manihot</name>
    <dbReference type="NCBI Taxonomy" id="3983"/>
    <lineage>
        <taxon>Eukaryota</taxon>
        <taxon>Viridiplantae</taxon>
        <taxon>Streptophyta</taxon>
        <taxon>Embryophyta</taxon>
        <taxon>Tracheophyta</taxon>
        <taxon>Spermatophyta</taxon>
        <taxon>Magnoliopsida</taxon>
        <taxon>eudicotyledons</taxon>
        <taxon>Gunneridae</taxon>
        <taxon>Pentapetalae</taxon>
        <taxon>rosids</taxon>
        <taxon>fabids</taxon>
        <taxon>Malpighiales</taxon>
        <taxon>Euphorbiaceae</taxon>
        <taxon>Crotonoideae</taxon>
        <taxon>Manihoteae</taxon>
        <taxon>Manihot</taxon>
    </lineage>
</organism>
<reference evidence="1" key="1">
    <citation type="submission" date="2016-02" db="EMBL/GenBank/DDBJ databases">
        <title>WGS assembly of Manihot esculenta.</title>
        <authorList>
            <person name="Bredeson J.V."/>
            <person name="Prochnik S.E."/>
            <person name="Lyons J.B."/>
            <person name="Schmutz J."/>
            <person name="Grimwood J."/>
            <person name="Vrebalov J."/>
            <person name="Bart R.S."/>
            <person name="Amuge T."/>
            <person name="Ferguson M.E."/>
            <person name="Green R."/>
            <person name="Putnam N."/>
            <person name="Stites J."/>
            <person name="Rounsley S."/>
            <person name="Rokhsar D.S."/>
        </authorList>
    </citation>
    <scope>NUCLEOTIDE SEQUENCE [LARGE SCALE GENOMIC DNA]</scope>
    <source>
        <tissue evidence="1">Leaf</tissue>
    </source>
</reference>
<name>A0A2C9WBW6_MANES</name>
<dbReference type="EMBL" id="CM004388">
    <property type="protein sequence ID" value="OAY57163.1"/>
    <property type="molecule type" value="Genomic_DNA"/>
</dbReference>
<gene>
    <name evidence="1" type="ORF">MANES_02G076000</name>
</gene>
<dbReference type="AlphaFoldDB" id="A0A2C9WBW6"/>